<evidence type="ECO:0000256" key="2">
    <source>
        <dbReference type="ARBA" id="ARBA00022729"/>
    </source>
</evidence>
<dbReference type="SUPFAM" id="SSF53850">
    <property type="entry name" value="Periplasmic binding protein-like II"/>
    <property type="match status" value="1"/>
</dbReference>
<dbReference type="Pfam" id="PF00497">
    <property type="entry name" value="SBP_bac_3"/>
    <property type="match status" value="1"/>
</dbReference>
<gene>
    <name evidence="5" type="ORF">WNY77_18785</name>
</gene>
<dbReference type="Gene3D" id="3.40.190.10">
    <property type="entry name" value="Periplasmic binding protein-like II"/>
    <property type="match status" value="2"/>
</dbReference>
<dbReference type="PANTHER" id="PTHR35936:SF35">
    <property type="entry name" value="L-CYSTINE-BINDING PROTEIN TCYJ"/>
    <property type="match status" value="1"/>
</dbReference>
<keyword evidence="2 3" id="KW-0732">Signal</keyword>
<protein>
    <submittedName>
        <fullName evidence="5">Transporter substrate-binding domain-containing protein</fullName>
    </submittedName>
</protein>
<feature type="signal peptide" evidence="3">
    <location>
        <begin position="1"/>
        <end position="20"/>
    </location>
</feature>
<keyword evidence="6" id="KW-1185">Reference proteome</keyword>
<evidence type="ECO:0000313" key="5">
    <source>
        <dbReference type="EMBL" id="MEM5499464.1"/>
    </source>
</evidence>
<evidence type="ECO:0000256" key="3">
    <source>
        <dbReference type="SAM" id="SignalP"/>
    </source>
</evidence>
<sequence length="263" mass="29732">MKYRLVVWLMTGLISSQVSSAEHKSILKACGHHDYAPWNWLQDDKIVGVCARVATELFGSLGYDLDLTYVGPWKRCQQMIEKGEVDLNICSFKNSNREGYSVFSSDPMASNENAMFVNKDNFFDFEGLETLKGKLVGLVRGVSLGNKLDDYLANNSHVIRVKDYQALLSMLKLNRIDAVILGRQSGRHLLNLYGLNNKIVDLPNALVKGDLYFSISKKSPHTGLLIDVNETLKSDEYRAWLASLLVQYSQMHKEYKQNQGVTD</sequence>
<comment type="caution">
    <text evidence="5">The sequence shown here is derived from an EMBL/GenBank/DDBJ whole genome shotgun (WGS) entry which is preliminary data.</text>
</comment>
<evidence type="ECO:0000259" key="4">
    <source>
        <dbReference type="SMART" id="SM00062"/>
    </source>
</evidence>
<feature type="domain" description="Solute-binding protein family 3/N-terminal" evidence="4">
    <location>
        <begin position="26"/>
        <end position="244"/>
    </location>
</feature>
<dbReference type="Proteomes" id="UP001461163">
    <property type="component" value="Unassembled WGS sequence"/>
</dbReference>
<dbReference type="PANTHER" id="PTHR35936">
    <property type="entry name" value="MEMBRANE-BOUND LYTIC MUREIN TRANSGLYCOSYLASE F"/>
    <property type="match status" value="1"/>
</dbReference>
<reference evidence="5 6" key="1">
    <citation type="submission" date="2024-03" db="EMBL/GenBank/DDBJ databases">
        <title>Community enrichment and isolation of bacterial strains for fucoidan degradation.</title>
        <authorList>
            <person name="Sichert A."/>
        </authorList>
    </citation>
    <scope>NUCLEOTIDE SEQUENCE [LARGE SCALE GENOMIC DNA]</scope>
    <source>
        <strain evidence="5 6">AS12</strain>
    </source>
</reference>
<proteinExistence type="inferred from homology"/>
<accession>A0ABU9T015</accession>
<dbReference type="EMBL" id="JBBMQS010000014">
    <property type="protein sequence ID" value="MEM5499464.1"/>
    <property type="molecule type" value="Genomic_DNA"/>
</dbReference>
<dbReference type="InterPro" id="IPR001638">
    <property type="entry name" value="Solute-binding_3/MltF_N"/>
</dbReference>
<feature type="chain" id="PRO_5046435100" evidence="3">
    <location>
        <begin position="21"/>
        <end position="263"/>
    </location>
</feature>
<evidence type="ECO:0000313" key="6">
    <source>
        <dbReference type="Proteomes" id="UP001461163"/>
    </source>
</evidence>
<evidence type="ECO:0000256" key="1">
    <source>
        <dbReference type="ARBA" id="ARBA00010333"/>
    </source>
</evidence>
<name>A0ABU9T015_9ALTE</name>
<dbReference type="SMART" id="SM00062">
    <property type="entry name" value="PBPb"/>
    <property type="match status" value="1"/>
</dbReference>
<organism evidence="5 6">
    <name type="scientific">Paraglaciecola mesophila</name>
    <dbReference type="NCBI Taxonomy" id="197222"/>
    <lineage>
        <taxon>Bacteria</taxon>
        <taxon>Pseudomonadati</taxon>
        <taxon>Pseudomonadota</taxon>
        <taxon>Gammaproteobacteria</taxon>
        <taxon>Alteromonadales</taxon>
        <taxon>Alteromonadaceae</taxon>
        <taxon>Paraglaciecola</taxon>
    </lineage>
</organism>
<dbReference type="RefSeq" id="WP_342882587.1">
    <property type="nucleotide sequence ID" value="NZ_JBBMQS010000014.1"/>
</dbReference>
<comment type="similarity">
    <text evidence="1">Belongs to the bacterial solute-binding protein 3 family.</text>
</comment>